<organism evidence="2 3">
    <name type="scientific">Paenibacillus haidiansis</name>
    <dbReference type="NCBI Taxonomy" id="1574488"/>
    <lineage>
        <taxon>Bacteria</taxon>
        <taxon>Bacillati</taxon>
        <taxon>Bacillota</taxon>
        <taxon>Bacilli</taxon>
        <taxon>Bacillales</taxon>
        <taxon>Paenibacillaceae</taxon>
        <taxon>Paenibacillus</taxon>
    </lineage>
</organism>
<gene>
    <name evidence="2" type="ORF">V3851_25435</name>
</gene>
<dbReference type="EMBL" id="JAZHPZ010000023">
    <property type="protein sequence ID" value="MEF2969130.1"/>
    <property type="molecule type" value="Genomic_DNA"/>
</dbReference>
<dbReference type="InterPro" id="IPR008964">
    <property type="entry name" value="Invasin/intimin_cell_adhesion"/>
</dbReference>
<dbReference type="PANTHER" id="PTHR31157:SF1">
    <property type="entry name" value="SCP DOMAIN-CONTAINING PROTEIN"/>
    <property type="match status" value="1"/>
</dbReference>
<dbReference type="CDD" id="cd05379">
    <property type="entry name" value="CAP_bacterial"/>
    <property type="match status" value="1"/>
</dbReference>
<dbReference type="PROSITE" id="PS51272">
    <property type="entry name" value="SLH"/>
    <property type="match status" value="1"/>
</dbReference>
<proteinExistence type="predicted"/>
<evidence type="ECO:0000313" key="2">
    <source>
        <dbReference type="EMBL" id="MEF2969130.1"/>
    </source>
</evidence>
<dbReference type="Gene3D" id="2.60.40.1080">
    <property type="match status" value="1"/>
</dbReference>
<dbReference type="SMART" id="SM00635">
    <property type="entry name" value="BID_2"/>
    <property type="match status" value="1"/>
</dbReference>
<dbReference type="Pfam" id="PF00395">
    <property type="entry name" value="SLH"/>
    <property type="match status" value="1"/>
</dbReference>
<evidence type="ECO:0000313" key="3">
    <source>
        <dbReference type="Proteomes" id="UP001306950"/>
    </source>
</evidence>
<dbReference type="SUPFAM" id="SSF55797">
    <property type="entry name" value="PR-1-like"/>
    <property type="match status" value="1"/>
</dbReference>
<sequence length="689" mass="75793">MIFKKMKNYLFDHTKTVRGMTYATAWLLCFTLVAGAFLNTTPSAYAKSANTSGFTDDQLEALDYLNEIRGKVGVLPVRLNAAISKAAEAHAAYYNLNKGLNVNYHSELAGTPGFTGGSAKERIEAAGYISESRFFGFGEVMSFQQTNSTDAIQSWLDTAYHRDIILSPSYDEIGIGLVDGTAVLDAVGSTSSPISGGISVYPYDGQTEVPVGFYGNEYPNPLDQFHADYSGYILSASTEGEMTSHQAVIKDENGTEVPYFEELYSDNTLFLFPKSVLKGYHTYTVTLKYQTNNTPGLQTKTWSFTTGKGQTTTRLLPDFGEITLNEGEQTQLNFQGKYSDGTSRTIDGGILYTITDPTGLQISSTGVLTALKAGDYTVTATVDNQSTRIAIKVYSKWKIKVYSGTAERPSDITGHPLQDSIEWGLRTGIIAPADDGLFHPDDSVSEAQFWTMLLRTYNVNIQAYNPVKLNHWADGAYFIAKARNYPLLGINNEANRNLPVTRQQVAEIVSAADGMNIDGSNAITYVLAKNYMLGVNELSLIGFQGSKKITRAEALQILQHLQQTLSELRGRPASPTPESSLPEMPTRQIYVKPAELVDRSIYAEFHADGTLVVEGKFSEFAGQSYMLKIQAAGTVPKQLEDIDVTFDSQGRFKAEAGPYKADVLNLDLYTPSMIYFTPVKYNTITDNQY</sequence>
<dbReference type="Proteomes" id="UP001306950">
    <property type="component" value="Unassembled WGS sequence"/>
</dbReference>
<feature type="domain" description="SLH" evidence="1">
    <location>
        <begin position="404"/>
        <end position="467"/>
    </location>
</feature>
<dbReference type="InterPro" id="IPR035940">
    <property type="entry name" value="CAP_sf"/>
</dbReference>
<dbReference type="InterPro" id="IPR014044">
    <property type="entry name" value="CAP_dom"/>
</dbReference>
<name>A0ABU7VZC9_9BACL</name>
<dbReference type="InterPro" id="IPR003343">
    <property type="entry name" value="Big_2"/>
</dbReference>
<keyword evidence="3" id="KW-1185">Reference proteome</keyword>
<dbReference type="SUPFAM" id="SSF49373">
    <property type="entry name" value="Invasin/intimin cell-adhesion fragments"/>
    <property type="match status" value="1"/>
</dbReference>
<dbReference type="PANTHER" id="PTHR31157">
    <property type="entry name" value="SCP DOMAIN-CONTAINING PROTEIN"/>
    <property type="match status" value="1"/>
</dbReference>
<dbReference type="Gene3D" id="3.40.33.10">
    <property type="entry name" value="CAP"/>
    <property type="match status" value="1"/>
</dbReference>
<dbReference type="RefSeq" id="WP_331849235.1">
    <property type="nucleotide sequence ID" value="NZ_JAZHPZ010000023.1"/>
</dbReference>
<dbReference type="InterPro" id="IPR001119">
    <property type="entry name" value="SLH_dom"/>
</dbReference>
<protein>
    <submittedName>
        <fullName evidence="2">CAP domain-containing protein</fullName>
    </submittedName>
</protein>
<evidence type="ECO:0000259" key="1">
    <source>
        <dbReference type="PROSITE" id="PS51272"/>
    </source>
</evidence>
<comment type="caution">
    <text evidence="2">The sequence shown here is derived from an EMBL/GenBank/DDBJ whole genome shotgun (WGS) entry which is preliminary data.</text>
</comment>
<reference evidence="2 3" key="1">
    <citation type="submission" date="2024-02" db="EMBL/GenBank/DDBJ databases">
        <title>A nitrogen-fixing paenibacillus bacterium.</title>
        <authorList>
            <person name="Zhang W.L."/>
            <person name="Chen S.F."/>
        </authorList>
    </citation>
    <scope>NUCLEOTIDE SEQUENCE [LARGE SCALE GENOMIC DNA]</scope>
    <source>
        <strain evidence="2 3">M1</strain>
    </source>
</reference>
<accession>A0ABU7VZC9</accession>
<dbReference type="Pfam" id="PF00188">
    <property type="entry name" value="CAP"/>
    <property type="match status" value="1"/>
</dbReference>
<dbReference type="Pfam" id="PF02368">
    <property type="entry name" value="Big_2"/>
    <property type="match status" value="1"/>
</dbReference>